<organism evidence="1 2">
    <name type="scientific">Kaistia soli DSM 19436</name>
    <dbReference type="NCBI Taxonomy" id="1122133"/>
    <lineage>
        <taxon>Bacteria</taxon>
        <taxon>Pseudomonadati</taxon>
        <taxon>Pseudomonadota</taxon>
        <taxon>Alphaproteobacteria</taxon>
        <taxon>Hyphomicrobiales</taxon>
        <taxon>Kaistiaceae</taxon>
        <taxon>Kaistia</taxon>
    </lineage>
</organism>
<sequence length="77" mass="8696">MERTPNKVSPSQHNLGIGSSLAAGALMLCHMNSSGLTRYDNLIADLNRLNAAPPPRVSRRSDRPQRLHSRWVSWIYR</sequence>
<protein>
    <submittedName>
        <fullName evidence="1">Uncharacterized protein</fullName>
    </submittedName>
</protein>
<dbReference type="Proteomes" id="UP000184485">
    <property type="component" value="Unassembled WGS sequence"/>
</dbReference>
<proteinExistence type="predicted"/>
<dbReference type="STRING" id="1122133.SAMN02745157_3175"/>
<dbReference type="EMBL" id="FQUP01000003">
    <property type="protein sequence ID" value="SHF95183.1"/>
    <property type="molecule type" value="Genomic_DNA"/>
</dbReference>
<dbReference type="OrthoDB" id="8421650at2"/>
<dbReference type="RefSeq" id="WP_073054566.1">
    <property type="nucleotide sequence ID" value="NZ_FQUP01000003.1"/>
</dbReference>
<accession>A0A1M5FUL4</accession>
<evidence type="ECO:0000313" key="1">
    <source>
        <dbReference type="EMBL" id="SHF95183.1"/>
    </source>
</evidence>
<keyword evidence="2" id="KW-1185">Reference proteome</keyword>
<gene>
    <name evidence="1" type="ORF">SAMN02745157_3175</name>
</gene>
<name>A0A1M5FUL4_9HYPH</name>
<reference evidence="1 2" key="1">
    <citation type="submission" date="2016-11" db="EMBL/GenBank/DDBJ databases">
        <authorList>
            <person name="Jaros S."/>
            <person name="Januszkiewicz K."/>
            <person name="Wedrychowicz H."/>
        </authorList>
    </citation>
    <scope>NUCLEOTIDE SEQUENCE [LARGE SCALE GENOMIC DNA]</scope>
    <source>
        <strain evidence="1 2">DSM 19436</strain>
    </source>
</reference>
<evidence type="ECO:0000313" key="2">
    <source>
        <dbReference type="Proteomes" id="UP000184485"/>
    </source>
</evidence>
<dbReference type="AlphaFoldDB" id="A0A1M5FUL4"/>